<reference evidence="2 3" key="1">
    <citation type="submission" date="2020-02" db="EMBL/GenBank/DDBJ databases">
        <title>Draft genome sequence of Haematococcus lacustris strain NIES-144.</title>
        <authorList>
            <person name="Morimoto D."/>
            <person name="Nakagawa S."/>
            <person name="Yoshida T."/>
            <person name="Sawayama S."/>
        </authorList>
    </citation>
    <scope>NUCLEOTIDE SEQUENCE [LARGE SCALE GENOMIC DNA]</scope>
    <source>
        <strain evidence="2 3">NIES-144</strain>
    </source>
</reference>
<gene>
    <name evidence="2" type="ORF">HaLaN_12610</name>
</gene>
<name>A0A699ZAF3_HAELA</name>
<dbReference type="PANTHER" id="PTHR23354">
    <property type="entry name" value="NUCLEOLAR PROTEIN 7/ESTROGEN RECEPTOR COACTIVATOR-RELATED"/>
    <property type="match status" value="1"/>
</dbReference>
<evidence type="ECO:0000313" key="2">
    <source>
        <dbReference type="EMBL" id="GFH16229.1"/>
    </source>
</evidence>
<dbReference type="SMART" id="SM00584">
    <property type="entry name" value="TLDc"/>
    <property type="match status" value="1"/>
</dbReference>
<comment type="caution">
    <text evidence="2">The sequence shown here is derived from an EMBL/GenBank/DDBJ whole genome shotgun (WGS) entry which is preliminary data.</text>
</comment>
<protein>
    <submittedName>
        <fullName evidence="2">TLDc domain-containing protein</fullName>
    </submittedName>
</protein>
<dbReference type="Proteomes" id="UP000485058">
    <property type="component" value="Unassembled WGS sequence"/>
</dbReference>
<evidence type="ECO:0000313" key="3">
    <source>
        <dbReference type="Proteomes" id="UP000485058"/>
    </source>
</evidence>
<feature type="domain" description="TLDc" evidence="1">
    <location>
        <begin position="1"/>
        <end position="116"/>
    </location>
</feature>
<keyword evidence="3" id="KW-1185">Reference proteome</keyword>
<dbReference type="EMBL" id="BLLF01000964">
    <property type="protein sequence ID" value="GFH16229.1"/>
    <property type="molecule type" value="Genomic_DNA"/>
</dbReference>
<dbReference type="PANTHER" id="PTHR23354:SF126">
    <property type="entry name" value="CONSERVED TLD DOMAIN PROTEIN"/>
    <property type="match status" value="1"/>
</dbReference>
<dbReference type="InterPro" id="IPR006571">
    <property type="entry name" value="TLDc_dom"/>
</dbReference>
<dbReference type="AlphaFoldDB" id="A0A699ZAF3"/>
<organism evidence="2 3">
    <name type="scientific">Haematococcus lacustris</name>
    <name type="common">Green alga</name>
    <name type="synonym">Haematococcus pluvialis</name>
    <dbReference type="NCBI Taxonomy" id="44745"/>
    <lineage>
        <taxon>Eukaryota</taxon>
        <taxon>Viridiplantae</taxon>
        <taxon>Chlorophyta</taxon>
        <taxon>core chlorophytes</taxon>
        <taxon>Chlorophyceae</taxon>
        <taxon>CS clade</taxon>
        <taxon>Chlamydomonadales</taxon>
        <taxon>Haematococcaceae</taxon>
        <taxon>Haematococcus</taxon>
    </lineage>
</organism>
<dbReference type="Pfam" id="PF07534">
    <property type="entry name" value="TLD"/>
    <property type="match status" value="1"/>
</dbReference>
<sequence>MPLPRHVLGGFAPAPWAKSGTFFGDHSAFVFRLEPELQVFNATGINTNFQWCGVGNSQLVNGLGFGGAQGAAGQFGLLLDVSMDRGMSRPIATFGSPCLASQQLFQVGVVEAWLLQAPEEEDVPATTTNGTVMDRMASDRAFMSLAGVGTDHSAGLRQQRPEDDL</sequence>
<dbReference type="PROSITE" id="PS51886">
    <property type="entry name" value="TLDC"/>
    <property type="match status" value="1"/>
</dbReference>
<accession>A0A699ZAF3</accession>
<proteinExistence type="predicted"/>
<evidence type="ECO:0000259" key="1">
    <source>
        <dbReference type="PROSITE" id="PS51886"/>
    </source>
</evidence>